<proteinExistence type="predicted"/>
<feature type="chain" id="PRO_5008608494" description="DJ-1/PfpI domain-containing protein" evidence="1">
    <location>
        <begin position="20"/>
        <end position="220"/>
    </location>
</feature>
<gene>
    <name evidence="3" type="ORF">VE01_09035</name>
</gene>
<reference evidence="4" key="2">
    <citation type="journal article" date="2018" name="Nat. Commun.">
        <title>Extreme sensitivity to ultraviolet light in the fungal pathogen causing white-nose syndrome of bats.</title>
        <authorList>
            <person name="Palmer J.M."/>
            <person name="Drees K.P."/>
            <person name="Foster J.T."/>
            <person name="Lindner D.L."/>
        </authorList>
    </citation>
    <scope>NUCLEOTIDE SEQUENCE [LARGE SCALE GENOMIC DNA]</scope>
    <source>
        <strain evidence="4">UAMH 10579</strain>
    </source>
</reference>
<dbReference type="RefSeq" id="XP_018126823.1">
    <property type="nucleotide sequence ID" value="XM_018278452.2"/>
</dbReference>
<evidence type="ECO:0000313" key="4">
    <source>
        <dbReference type="Proteomes" id="UP000091956"/>
    </source>
</evidence>
<feature type="domain" description="DJ-1/PfpI" evidence="2">
    <location>
        <begin position="11"/>
        <end position="182"/>
    </location>
</feature>
<dbReference type="Pfam" id="PF01965">
    <property type="entry name" value="DJ-1_PfpI"/>
    <property type="match status" value="1"/>
</dbReference>
<dbReference type="STRING" id="342668.A0A1B8GB92"/>
<name>A0A1B8GB92_9PEZI</name>
<dbReference type="PANTHER" id="PTHR43130:SF15">
    <property type="entry name" value="THIJ_PFPI FAMILY PROTEIN (AFU_ORTHOLOGUE AFUA_5G14240)"/>
    <property type="match status" value="1"/>
</dbReference>
<dbReference type="GeneID" id="28842421"/>
<dbReference type="AlphaFoldDB" id="A0A1B8GB92"/>
<keyword evidence="4" id="KW-1185">Reference proteome</keyword>
<dbReference type="OrthoDB" id="543156at2759"/>
<dbReference type="Proteomes" id="UP000091956">
    <property type="component" value="Unassembled WGS sequence"/>
</dbReference>
<accession>A0A1B8GB92</accession>
<reference evidence="3 4" key="1">
    <citation type="submission" date="2016-03" db="EMBL/GenBank/DDBJ databases">
        <title>Comparative genomics of Pseudogymnoascus destructans, the fungus causing white-nose syndrome of bats.</title>
        <authorList>
            <person name="Palmer J.M."/>
            <person name="Drees K.P."/>
            <person name="Foster J.T."/>
            <person name="Lindner D.L."/>
        </authorList>
    </citation>
    <scope>NUCLEOTIDE SEQUENCE [LARGE SCALE GENOMIC DNA]</scope>
    <source>
        <strain evidence="3 4">UAMH 10579</strain>
    </source>
</reference>
<organism evidence="3 4">
    <name type="scientific">Pseudogymnoascus verrucosus</name>
    <dbReference type="NCBI Taxonomy" id="342668"/>
    <lineage>
        <taxon>Eukaryota</taxon>
        <taxon>Fungi</taxon>
        <taxon>Dikarya</taxon>
        <taxon>Ascomycota</taxon>
        <taxon>Pezizomycotina</taxon>
        <taxon>Leotiomycetes</taxon>
        <taxon>Thelebolales</taxon>
        <taxon>Thelebolaceae</taxon>
        <taxon>Pseudogymnoascus</taxon>
    </lineage>
</organism>
<keyword evidence="1" id="KW-0732">Signal</keyword>
<evidence type="ECO:0000256" key="1">
    <source>
        <dbReference type="SAM" id="SignalP"/>
    </source>
</evidence>
<feature type="signal peptide" evidence="1">
    <location>
        <begin position="1"/>
        <end position="19"/>
    </location>
</feature>
<evidence type="ECO:0000313" key="3">
    <source>
        <dbReference type="EMBL" id="OBT93090.1"/>
    </source>
</evidence>
<dbReference type="InterPro" id="IPR029062">
    <property type="entry name" value="Class_I_gatase-like"/>
</dbReference>
<dbReference type="SUPFAM" id="SSF52317">
    <property type="entry name" value="Class I glutamine amidotransferase-like"/>
    <property type="match status" value="1"/>
</dbReference>
<dbReference type="Gene3D" id="3.40.50.880">
    <property type="match status" value="1"/>
</dbReference>
<evidence type="ECO:0000259" key="2">
    <source>
        <dbReference type="Pfam" id="PF01965"/>
    </source>
</evidence>
<dbReference type="CDD" id="cd03139">
    <property type="entry name" value="GATase1_PfpI_2"/>
    <property type="match status" value="1"/>
</dbReference>
<dbReference type="InterPro" id="IPR002818">
    <property type="entry name" value="DJ-1/PfpI"/>
</dbReference>
<protein>
    <recommendedName>
        <fullName evidence="2">DJ-1/PfpI domain-containing protein</fullName>
    </recommendedName>
</protein>
<dbReference type="InterPro" id="IPR052158">
    <property type="entry name" value="INH-QAR"/>
</dbReference>
<dbReference type="EMBL" id="KV460258">
    <property type="protein sequence ID" value="OBT93090.1"/>
    <property type="molecule type" value="Genomic_DNA"/>
</dbReference>
<dbReference type="PANTHER" id="PTHR43130">
    <property type="entry name" value="ARAC-FAMILY TRANSCRIPTIONAL REGULATOR"/>
    <property type="match status" value="1"/>
</dbReference>
<sequence length="220" mass="23548">MTSPTPLSIGCLLFPGFQALDVFGPLDALNVLSYTTPLTLSIIGASLSPISTHPASQPTAIGQTIVPTHTFSSAPPLDVLLIPGGYGTRGSPPGLEEAIDFIRSRFPELKYMITVCTGSRLAARAGVLDGLRATTNKRAWLDTREMAPGVKWVAHARWVVDGKCWTSAGVSAGIDVVLAWVEEVYGREKAGEVAGVMEYERHEDSRWDPFAVANGLPVDE</sequence>